<dbReference type="InterPro" id="IPR050631">
    <property type="entry name" value="PheA/TfdB_FAD_monoxygenase"/>
</dbReference>
<accession>A0A1Z1UYL3</accession>
<dbReference type="InterPro" id="IPR036188">
    <property type="entry name" value="FAD/NAD-bd_sf"/>
</dbReference>
<evidence type="ECO:0000259" key="2">
    <source>
        <dbReference type="Pfam" id="PF01494"/>
    </source>
</evidence>
<dbReference type="Gene3D" id="3.50.50.60">
    <property type="entry name" value="FAD/NAD(P)-binding domain"/>
    <property type="match status" value="1"/>
</dbReference>
<dbReference type="InterPro" id="IPR002938">
    <property type="entry name" value="FAD-bd"/>
</dbReference>
<dbReference type="GO" id="GO:0019622">
    <property type="term" value="P:3-(3-hydroxy)phenylpropionate catabolic process"/>
    <property type="evidence" value="ECO:0007669"/>
    <property type="project" value="TreeGrafter"/>
</dbReference>
<dbReference type="PRINTS" id="PR00420">
    <property type="entry name" value="RNGMNOXGNASE"/>
</dbReference>
<dbReference type="Gene3D" id="3.30.70.2450">
    <property type="match status" value="1"/>
</dbReference>
<dbReference type="PANTHER" id="PTHR43476">
    <property type="entry name" value="3-(3-HYDROXY-PHENYL)PROPIONATE/3-HYDROXYCINNAMIC ACID HYDROXYLASE"/>
    <property type="match status" value="1"/>
</dbReference>
<name>A0A1Z1UYL3_RHOHA</name>
<dbReference type="NCBIfam" id="NF004829">
    <property type="entry name" value="PRK06183.1-3"/>
    <property type="match status" value="1"/>
</dbReference>
<dbReference type="GO" id="GO:0071949">
    <property type="term" value="F:FAD binding"/>
    <property type="evidence" value="ECO:0007669"/>
    <property type="project" value="InterPro"/>
</dbReference>
<evidence type="ECO:0000256" key="1">
    <source>
        <dbReference type="ARBA" id="ARBA00023002"/>
    </source>
</evidence>
<dbReference type="EMBL" id="KX443406">
    <property type="protein sequence ID" value="ARX60572.1"/>
    <property type="molecule type" value="Genomic_DNA"/>
</dbReference>
<dbReference type="GO" id="GO:0008688">
    <property type="term" value="F:3-(3-hydroxyphenyl)propionate hydroxylase activity"/>
    <property type="evidence" value="ECO:0007669"/>
    <property type="project" value="TreeGrafter"/>
</dbReference>
<dbReference type="Pfam" id="PF01494">
    <property type="entry name" value="FAD_binding_3"/>
    <property type="match status" value="1"/>
</dbReference>
<geneLocation type="plasmid" evidence="3">
    <name>pVAPB1413</name>
</geneLocation>
<gene>
    <name evidence="3" type="ORF">pVAPB1413_mhpA</name>
    <name evidence="4" type="ORF">pVAPB1533_mhpA</name>
</gene>
<keyword evidence="1" id="KW-0560">Oxidoreductase</keyword>
<protein>
    <submittedName>
        <fullName evidence="3">3-(3-hydroxy-phenyl)propionate/3-hydroxycinnamic acid hydroxylase</fullName>
    </submittedName>
</protein>
<dbReference type="EMBL" id="KX443407">
    <property type="protein sequence ID" value="ARX60677.1"/>
    <property type="molecule type" value="Genomic_DNA"/>
</dbReference>
<geneLocation type="plasmid" evidence="4">
    <name>PVAPB1533</name>
</geneLocation>
<dbReference type="SUPFAM" id="SSF51905">
    <property type="entry name" value="FAD/NAD(P)-binding domain"/>
    <property type="match status" value="1"/>
</dbReference>
<evidence type="ECO:0000313" key="3">
    <source>
        <dbReference type="EMBL" id="ARX60572.1"/>
    </source>
</evidence>
<reference evidence="3" key="1">
    <citation type="journal article" date="2017" name="Genome Biol. Evol.">
        <title>Comparative Genomics of Rhodococcus equi Virulence Plasmids Indicates Host-Driven Evolution of the vap Pathogenicity Island.</title>
        <authorList>
            <person name="MacArthur I."/>
            <person name="Anastasi E."/>
            <person name="Alvarez S."/>
            <person name="Scortti M."/>
            <person name="Vazquez-Boland J.A."/>
        </authorList>
    </citation>
    <scope>NUCLEOTIDE SEQUENCE</scope>
    <source>
        <strain evidence="3">PAM1413</strain>
        <strain evidence="4">PAM1533</strain>
        <plasmid evidence="3">pVAPB1413</plasmid>
        <plasmid evidence="4">PVAPB1533</plasmid>
    </source>
</reference>
<proteinExistence type="predicted"/>
<organism evidence="3">
    <name type="scientific">Rhodococcus hoagii</name>
    <name type="common">Corynebacterium equii</name>
    <dbReference type="NCBI Taxonomy" id="43767"/>
    <lineage>
        <taxon>Bacteria</taxon>
        <taxon>Bacillati</taxon>
        <taxon>Actinomycetota</taxon>
        <taxon>Actinomycetes</taxon>
        <taxon>Mycobacteriales</taxon>
        <taxon>Nocardiaceae</taxon>
        <taxon>Prescottella</taxon>
    </lineage>
</organism>
<sequence length="511" mass="55764">MTRTHYPVVVVGAGPTGMTVGTLLARYGIDTLILDRWDGIYPLPRAVHLDDEVYRIIARLGLADEFAGIARPASGLRLVNRDLTTLREFRREAANSPHGFPQANLFDQPEFEHILRTGLARHESVTIAGGRQVTGVAHTRGGARVDYIDRVSGTRGFVHADYVLGCDGANSIIRSAIGSQMQDLGFEQRWLVVDIATDRELGHWEGVHQVCDPVRAATYMRIGDSRHRWEFRLHDGETAGSFPTLESLHSLLSPWIENVDTGDLELIRVADYTFRAQIADRWRDRRVFLLGDAAHLTPPFIGQGMGAGIRDGANLAWKLAGVLDGTLPESSLDSYQLERKPHAAFMVRLALALGWAMTAGGELGHMARRQLVPLAVKVPSIGAKITTGVTPALRSSPFVHRRALRRGLSGTLCPNPVLADGLSVDDIAPDRFLVVTSVDPTDDQRFEIERRGACVVHAPPGSALGHWLDRGHATAAIVRPDRTVMAATRSLAGLYTALPTFTPDALPGGTR</sequence>
<dbReference type="RefSeq" id="WP_064077169.1">
    <property type="nucleotide sequence ID" value="NZ_KX443406.1"/>
</dbReference>
<evidence type="ECO:0000313" key="4">
    <source>
        <dbReference type="EMBL" id="ARX60677.1"/>
    </source>
</evidence>
<dbReference type="PANTHER" id="PTHR43476:SF3">
    <property type="entry name" value="FAD-BINDING MONOOXYGENASE"/>
    <property type="match status" value="1"/>
</dbReference>
<keyword evidence="3" id="KW-0614">Plasmid</keyword>
<dbReference type="AlphaFoldDB" id="A0A1Z1UYL3"/>
<feature type="domain" description="FAD-binding" evidence="2">
    <location>
        <begin position="6"/>
        <end position="348"/>
    </location>
</feature>